<sequence length="616" mass="69414">MLKSFIRSPFFFFLFSFFLFNENTWGQIFIRPLEFDPSRGLNKNARVAAINDTLSLPFFEDFSQNNTGTPDLSRWESGSGTFISQDYAMNPPSVKVATFDGLNSEGMPYNFSIPTAEGKTDDLTSRPINLQTLTPADSVMLSFYWQNSGFGDPSENKIDSLRLEFKNAKKEWKKVWSKKPPIADKSNFFQEIIPLTDSSFFHGGFQFRFTSYGRQSGSFDIWNIDYIILDANRTQSDTLYPDAAPITLPTSLLKNYQSMPVNQFVAGGGSAIASSSNVRVHNMGITRTPTYTSYAIDKTTENILQTRNLQGALIGPFAQATIAWDLDDINITETYEPVYINQCFAIHAKDTIEKGIDYRVNDSICRSTALSDYFAYDDGTAEFYVGSNSAGSRFALKFGLNQPDTITDIEIYIPRVGISFDKQPLRLHVWKSISPGTNNEEIISSQEIIIEYTSLNTYKRYQLTNPVLLTDSFYVGYRQNFGNTYQLGIGFDKNNDNQDKMYVNLGNVWEHFDRAAGTIMIRPVFGKGFPVGNKPPVQELEASVFPNPSAGLINIFGKISKATLYDLSGRVMAEQLYDNYTFSENTMDISHLNNGLYLLYLTDGNALTVKKVLLNK</sequence>
<accession>A0A098LDS1</accession>
<gene>
    <name evidence="2" type="ORF">MYP_2369</name>
</gene>
<evidence type="ECO:0000313" key="3">
    <source>
        <dbReference type="Proteomes" id="UP000030185"/>
    </source>
</evidence>
<dbReference type="Pfam" id="PF18962">
    <property type="entry name" value="Por_Secre_tail"/>
    <property type="match status" value="1"/>
</dbReference>
<name>A0A098LDS1_9BACT</name>
<reference evidence="2 3" key="1">
    <citation type="submission" date="2014-09" db="EMBL/GenBank/DDBJ databases">
        <title>Sporocytophaga myxococcoides PG-01 genome sequencing.</title>
        <authorList>
            <person name="Liu L."/>
            <person name="Gao P.J."/>
            <person name="Chen G.J."/>
            <person name="Wang L.S."/>
        </authorList>
    </citation>
    <scope>NUCLEOTIDE SEQUENCE [LARGE SCALE GENOMIC DNA]</scope>
    <source>
        <strain evidence="2 3">PG-01</strain>
    </source>
</reference>
<comment type="caution">
    <text evidence="2">The sequence shown here is derived from an EMBL/GenBank/DDBJ whole genome shotgun (WGS) entry which is preliminary data.</text>
</comment>
<dbReference type="NCBIfam" id="TIGR04183">
    <property type="entry name" value="Por_Secre_tail"/>
    <property type="match status" value="1"/>
</dbReference>
<dbReference type="Gene3D" id="2.60.120.260">
    <property type="entry name" value="Galactose-binding domain-like"/>
    <property type="match status" value="1"/>
</dbReference>
<keyword evidence="3" id="KW-1185">Reference proteome</keyword>
<dbReference type="RefSeq" id="WP_045463237.1">
    <property type="nucleotide sequence ID" value="NZ_BBLT01000004.1"/>
</dbReference>
<proteinExistence type="predicted"/>
<dbReference type="InterPro" id="IPR026444">
    <property type="entry name" value="Secre_tail"/>
</dbReference>
<feature type="domain" description="Secretion system C-terminal sorting" evidence="1">
    <location>
        <begin position="544"/>
        <end position="613"/>
    </location>
</feature>
<protein>
    <recommendedName>
        <fullName evidence="1">Secretion system C-terminal sorting domain-containing protein</fullName>
    </recommendedName>
</protein>
<dbReference type="STRING" id="153721.MYP_2369"/>
<dbReference type="AlphaFoldDB" id="A0A098LDS1"/>
<dbReference type="Proteomes" id="UP000030185">
    <property type="component" value="Unassembled WGS sequence"/>
</dbReference>
<dbReference type="EMBL" id="BBLT01000004">
    <property type="protein sequence ID" value="GAL85141.1"/>
    <property type="molecule type" value="Genomic_DNA"/>
</dbReference>
<dbReference type="OrthoDB" id="1488838at2"/>
<dbReference type="eggNOG" id="ENOG502ZAGE">
    <property type="taxonomic scope" value="Bacteria"/>
</dbReference>
<evidence type="ECO:0000313" key="2">
    <source>
        <dbReference type="EMBL" id="GAL85141.1"/>
    </source>
</evidence>
<evidence type="ECO:0000259" key="1">
    <source>
        <dbReference type="Pfam" id="PF18962"/>
    </source>
</evidence>
<organism evidence="2 3">
    <name type="scientific">Sporocytophaga myxococcoides</name>
    <dbReference type="NCBI Taxonomy" id="153721"/>
    <lineage>
        <taxon>Bacteria</taxon>
        <taxon>Pseudomonadati</taxon>
        <taxon>Bacteroidota</taxon>
        <taxon>Cytophagia</taxon>
        <taxon>Cytophagales</taxon>
        <taxon>Cytophagaceae</taxon>
        <taxon>Sporocytophaga</taxon>
    </lineage>
</organism>